<gene>
    <name evidence="3" type="ORF">KDK95_21050</name>
</gene>
<feature type="region of interest" description="Disordered" evidence="1">
    <location>
        <begin position="1"/>
        <end position="31"/>
    </location>
</feature>
<dbReference type="Proteomes" id="UP000676325">
    <property type="component" value="Unassembled WGS sequence"/>
</dbReference>
<evidence type="ECO:0000313" key="3">
    <source>
        <dbReference type="EMBL" id="MBR7828810.1"/>
    </source>
</evidence>
<dbReference type="AlphaFoldDB" id="A0A941IHR5"/>
<organism evidence="3 4">
    <name type="scientific">Actinospica acidithermotolerans</name>
    <dbReference type="NCBI Taxonomy" id="2828514"/>
    <lineage>
        <taxon>Bacteria</taxon>
        <taxon>Bacillati</taxon>
        <taxon>Actinomycetota</taxon>
        <taxon>Actinomycetes</taxon>
        <taxon>Catenulisporales</taxon>
        <taxon>Actinospicaceae</taxon>
        <taxon>Actinospica</taxon>
    </lineage>
</organism>
<dbReference type="RefSeq" id="WP_212519944.1">
    <property type="nucleotide sequence ID" value="NZ_JAGSOH010000066.1"/>
</dbReference>
<reference evidence="3" key="1">
    <citation type="submission" date="2021-04" db="EMBL/GenBank/DDBJ databases">
        <title>Genome based classification of Actinospica acidithermotolerans sp. nov., an actinobacterium isolated from an Indonesian hot spring.</title>
        <authorList>
            <person name="Kusuma A.B."/>
            <person name="Putra K.E."/>
            <person name="Nafisah S."/>
            <person name="Loh J."/>
            <person name="Nouioui I."/>
            <person name="Goodfellow M."/>
        </authorList>
    </citation>
    <scope>NUCLEOTIDE SEQUENCE</scope>
    <source>
        <strain evidence="3">MGRD01-02</strain>
    </source>
</reference>
<comment type="caution">
    <text evidence="3">The sequence shown here is derived from an EMBL/GenBank/DDBJ whole genome shotgun (WGS) entry which is preliminary data.</text>
</comment>
<evidence type="ECO:0000256" key="2">
    <source>
        <dbReference type="SAM" id="Phobius"/>
    </source>
</evidence>
<feature type="region of interest" description="Disordered" evidence="1">
    <location>
        <begin position="94"/>
        <end position="135"/>
    </location>
</feature>
<protein>
    <submittedName>
        <fullName evidence="3">Uncharacterized protein</fullName>
    </submittedName>
</protein>
<proteinExistence type="predicted"/>
<keyword evidence="2" id="KW-0472">Membrane</keyword>
<keyword evidence="2" id="KW-0812">Transmembrane</keyword>
<accession>A0A941IHR5</accession>
<name>A0A941IHR5_9ACTN</name>
<evidence type="ECO:0000313" key="4">
    <source>
        <dbReference type="Proteomes" id="UP000676325"/>
    </source>
</evidence>
<sequence>MTTRPAAQPGESVPEPGEPRDEVEGEPTGSTTRVAAIAVVFVLLLSLGVRAFVYLNRSRSGRDEDTSHSAPCSRIRIAAAPHSTVHVVSAPCVGHSEVRSPTRLATKTTSGRQAPLPRTTTTHLARPRRDSARRS</sequence>
<keyword evidence="4" id="KW-1185">Reference proteome</keyword>
<dbReference type="EMBL" id="JAGSOH010000066">
    <property type="protein sequence ID" value="MBR7828810.1"/>
    <property type="molecule type" value="Genomic_DNA"/>
</dbReference>
<feature type="compositionally biased region" description="Polar residues" evidence="1">
    <location>
        <begin position="103"/>
        <end position="123"/>
    </location>
</feature>
<keyword evidence="2" id="KW-1133">Transmembrane helix</keyword>
<feature type="transmembrane region" description="Helical" evidence="2">
    <location>
        <begin position="34"/>
        <end position="53"/>
    </location>
</feature>
<evidence type="ECO:0000256" key="1">
    <source>
        <dbReference type="SAM" id="MobiDB-lite"/>
    </source>
</evidence>